<organism evidence="2 3">
    <name type="scientific">Rhodamnia argentea</name>
    <dbReference type="NCBI Taxonomy" id="178133"/>
    <lineage>
        <taxon>Eukaryota</taxon>
        <taxon>Viridiplantae</taxon>
        <taxon>Streptophyta</taxon>
        <taxon>Embryophyta</taxon>
        <taxon>Tracheophyta</taxon>
        <taxon>Spermatophyta</taxon>
        <taxon>Magnoliopsida</taxon>
        <taxon>eudicotyledons</taxon>
        <taxon>Gunneridae</taxon>
        <taxon>Pentapetalae</taxon>
        <taxon>rosids</taxon>
        <taxon>malvids</taxon>
        <taxon>Myrtales</taxon>
        <taxon>Myrtaceae</taxon>
        <taxon>Myrtoideae</taxon>
        <taxon>Myrteae</taxon>
        <taxon>Australasian group</taxon>
        <taxon>Rhodamnia</taxon>
    </lineage>
</organism>
<name>A0A8B8NH76_9MYRT</name>
<dbReference type="KEGG" id="rarg:115734941"/>
<feature type="transmembrane region" description="Helical" evidence="1">
    <location>
        <begin position="68"/>
        <end position="87"/>
    </location>
</feature>
<feature type="transmembrane region" description="Helical" evidence="1">
    <location>
        <begin position="94"/>
        <end position="115"/>
    </location>
</feature>
<dbReference type="GeneID" id="115734941"/>
<protein>
    <submittedName>
        <fullName evidence="3">2-hydroxy-palmitic acid dioxygenase MPO1-like</fullName>
    </submittedName>
</protein>
<feature type="transmembrane region" description="Helical" evidence="1">
    <location>
        <begin position="31"/>
        <end position="56"/>
    </location>
</feature>
<gene>
    <name evidence="3" type="primary">LOC115734941</name>
</gene>
<dbReference type="AlphaFoldDB" id="A0A8B8NH76"/>
<evidence type="ECO:0000256" key="1">
    <source>
        <dbReference type="SAM" id="Phobius"/>
    </source>
</evidence>
<accession>A0A8B8NH76</accession>
<dbReference type="GO" id="GO:0046521">
    <property type="term" value="P:sphingoid catabolic process"/>
    <property type="evidence" value="ECO:0007669"/>
    <property type="project" value="TreeGrafter"/>
</dbReference>
<evidence type="ECO:0000313" key="2">
    <source>
        <dbReference type="Proteomes" id="UP000827889"/>
    </source>
</evidence>
<evidence type="ECO:0000313" key="3">
    <source>
        <dbReference type="RefSeq" id="XP_030521830.1"/>
    </source>
</evidence>
<dbReference type="Proteomes" id="UP000827889">
    <property type="component" value="Chromosome 7"/>
</dbReference>
<dbReference type="GO" id="GO:0005783">
    <property type="term" value="C:endoplasmic reticulum"/>
    <property type="evidence" value="ECO:0007669"/>
    <property type="project" value="TreeGrafter"/>
</dbReference>
<sequence>MGIKGVFDLEKQYAFYGAYHRHRVNVLMHTLFVWPLFFSFLVLFYFTPPICSLFFIAPPKCFLTSHGLLLNFGFFLALLYAVTYVCLDRKAGSLAALLCLACWVGSSLLAQQLGFSLAWKFFLASQVICWAGQSIGHGVFEKRAPSDNMAQAFVMAPFFVLLEVLQTTCGYEPYPGFNRGVTGKIEAEIEQWQSKTPSKKAA</sequence>
<dbReference type="Pfam" id="PF06127">
    <property type="entry name" value="Mpo1-like"/>
    <property type="match status" value="1"/>
</dbReference>
<dbReference type="RefSeq" id="XP_030521830.1">
    <property type="nucleotide sequence ID" value="XM_030665970.2"/>
</dbReference>
<reference evidence="3" key="1">
    <citation type="submission" date="2025-08" db="UniProtKB">
        <authorList>
            <consortium name="RefSeq"/>
        </authorList>
    </citation>
    <scope>IDENTIFICATION</scope>
    <source>
        <tissue evidence="3">Leaf</tissue>
    </source>
</reference>
<keyword evidence="1" id="KW-1133">Transmembrane helix</keyword>
<dbReference type="OrthoDB" id="2124888at2759"/>
<keyword evidence="2" id="KW-1185">Reference proteome</keyword>
<proteinExistence type="predicted"/>
<keyword evidence="1" id="KW-0472">Membrane</keyword>
<dbReference type="InterPro" id="IPR009305">
    <property type="entry name" value="Mpo1-like"/>
</dbReference>
<dbReference type="PANTHER" id="PTHR28026">
    <property type="entry name" value="DUF962 DOMAIN PROTEIN (AFU_ORTHOLOGUE AFUA_8G05310)"/>
    <property type="match status" value="1"/>
</dbReference>
<keyword evidence="1" id="KW-0812">Transmembrane</keyword>
<dbReference type="GO" id="GO:0016020">
    <property type="term" value="C:membrane"/>
    <property type="evidence" value="ECO:0007669"/>
    <property type="project" value="GOC"/>
</dbReference>
<dbReference type="PANTHER" id="PTHR28026:SF9">
    <property type="entry name" value="2-HYDROXY-PALMITIC ACID DIOXYGENASE MPO1"/>
    <property type="match status" value="1"/>
</dbReference>